<keyword evidence="2" id="KW-1185">Reference proteome</keyword>
<dbReference type="AlphaFoldDB" id="A0A5C4TDM5"/>
<name>A0A5C4TDM5_9BACL</name>
<dbReference type="EMBL" id="VDCQ01000009">
    <property type="protein sequence ID" value="TNJ66726.1"/>
    <property type="molecule type" value="Genomic_DNA"/>
</dbReference>
<dbReference type="Proteomes" id="UP000307943">
    <property type="component" value="Unassembled WGS sequence"/>
</dbReference>
<organism evidence="1 2">
    <name type="scientific">Paenibacillus hemerocallicola</name>
    <dbReference type="NCBI Taxonomy" id="1172614"/>
    <lineage>
        <taxon>Bacteria</taxon>
        <taxon>Bacillati</taxon>
        <taxon>Bacillota</taxon>
        <taxon>Bacilli</taxon>
        <taxon>Bacillales</taxon>
        <taxon>Paenibacillaceae</taxon>
        <taxon>Paenibacillus</taxon>
    </lineage>
</organism>
<gene>
    <name evidence="1" type="ORF">FE784_09170</name>
</gene>
<sequence length="76" mass="8810">MGIDPQYRPLADDFFAESRDNLARCRALFYRQNVYDTGPLPEGLHTIRVETIWERNPSATTYYVSFDELQVTLPAP</sequence>
<proteinExistence type="predicted"/>
<evidence type="ECO:0000313" key="2">
    <source>
        <dbReference type="Proteomes" id="UP000307943"/>
    </source>
</evidence>
<protein>
    <submittedName>
        <fullName evidence="1">Uncharacterized protein</fullName>
    </submittedName>
</protein>
<dbReference type="RefSeq" id="WP_139601892.1">
    <property type="nucleotide sequence ID" value="NZ_VDCQ01000009.1"/>
</dbReference>
<accession>A0A5C4TDM5</accession>
<comment type="caution">
    <text evidence="1">The sequence shown here is derived from an EMBL/GenBank/DDBJ whole genome shotgun (WGS) entry which is preliminary data.</text>
</comment>
<reference evidence="1 2" key="1">
    <citation type="submission" date="2019-05" db="EMBL/GenBank/DDBJ databases">
        <title>We sequenced the genome of Paenibacillus hemerocallicola KCTC 33185 for further insight into its adaptation and study the phylogeny of Paenibacillus.</title>
        <authorList>
            <person name="Narsing Rao M.P."/>
        </authorList>
    </citation>
    <scope>NUCLEOTIDE SEQUENCE [LARGE SCALE GENOMIC DNA]</scope>
    <source>
        <strain evidence="1 2">KCTC 33185</strain>
    </source>
</reference>
<evidence type="ECO:0000313" key="1">
    <source>
        <dbReference type="EMBL" id="TNJ66726.1"/>
    </source>
</evidence>